<dbReference type="AlphaFoldDB" id="A0A7X3JZ07"/>
<gene>
    <name evidence="2" type="ORF">EDM21_08225</name>
</gene>
<dbReference type="Pfam" id="PF00293">
    <property type="entry name" value="NUDIX"/>
    <property type="match status" value="1"/>
</dbReference>
<proteinExistence type="predicted"/>
<dbReference type="InterPro" id="IPR000086">
    <property type="entry name" value="NUDIX_hydrolase_dom"/>
</dbReference>
<dbReference type="OrthoDB" id="9804442at2"/>
<evidence type="ECO:0000313" key="3">
    <source>
        <dbReference type="Proteomes" id="UP000490800"/>
    </source>
</evidence>
<dbReference type="PROSITE" id="PS51462">
    <property type="entry name" value="NUDIX"/>
    <property type="match status" value="1"/>
</dbReference>
<comment type="caution">
    <text evidence="2">The sequence shown here is derived from an EMBL/GenBank/DDBJ whole genome shotgun (WGS) entry which is preliminary data.</text>
</comment>
<protein>
    <submittedName>
        <fullName evidence="2">NUDIX domain-containing protein</fullName>
    </submittedName>
</protein>
<keyword evidence="3" id="KW-1185">Reference proteome</keyword>
<sequence length="170" mass="19462">MSSHTNYADWNGERVKLTWTASMQLPDHAQVTSVHGVCFHNDKILLVHVHNRGFNLPGGHVEGSETPEEAFHREAMEEGCVRGRIGLIGCIEVSHEENEHFNPDGKYPMIGYQLFYRMEITECLPFTRAYECLSRIWVEPEEIPYVIEDHALIPILVQEACRDRSSGQLL</sequence>
<dbReference type="Gene3D" id="3.90.79.10">
    <property type="entry name" value="Nucleoside Triphosphate Pyrophosphohydrolase"/>
    <property type="match status" value="1"/>
</dbReference>
<dbReference type="RefSeq" id="WP_157334513.1">
    <property type="nucleotide sequence ID" value="NZ_RHLK01000003.1"/>
</dbReference>
<name>A0A7X3JZ07_9BACL</name>
<accession>A0A7X3JZ07</accession>
<feature type="domain" description="Nudix hydrolase" evidence="1">
    <location>
        <begin position="29"/>
        <end position="161"/>
    </location>
</feature>
<evidence type="ECO:0000313" key="2">
    <source>
        <dbReference type="EMBL" id="MVO99514.1"/>
    </source>
</evidence>
<reference evidence="2 3" key="1">
    <citation type="journal article" date="2019" name="Microorganisms">
        <title>Paenibacillus lutrae sp. nov., A Chitinolytic Species Isolated from A River Otter in Castril Natural Park, Granada, Spain.</title>
        <authorList>
            <person name="Rodriguez M."/>
            <person name="Reina J.C."/>
            <person name="Bejar V."/>
            <person name="Llamas I."/>
        </authorList>
    </citation>
    <scope>NUCLEOTIDE SEQUENCE [LARGE SCALE GENOMIC DNA]</scope>
    <source>
        <strain evidence="2 3">N10</strain>
    </source>
</reference>
<dbReference type="EMBL" id="RHLK01000003">
    <property type="protein sequence ID" value="MVO99514.1"/>
    <property type="molecule type" value="Genomic_DNA"/>
</dbReference>
<dbReference type="Proteomes" id="UP000490800">
    <property type="component" value="Unassembled WGS sequence"/>
</dbReference>
<dbReference type="SUPFAM" id="SSF55811">
    <property type="entry name" value="Nudix"/>
    <property type="match status" value="1"/>
</dbReference>
<dbReference type="InterPro" id="IPR015797">
    <property type="entry name" value="NUDIX_hydrolase-like_dom_sf"/>
</dbReference>
<organism evidence="2 3">
    <name type="scientific">Paenibacillus lutrae</name>
    <dbReference type="NCBI Taxonomy" id="2078573"/>
    <lineage>
        <taxon>Bacteria</taxon>
        <taxon>Bacillati</taxon>
        <taxon>Bacillota</taxon>
        <taxon>Bacilli</taxon>
        <taxon>Bacillales</taxon>
        <taxon>Paenibacillaceae</taxon>
        <taxon>Paenibacillus</taxon>
    </lineage>
</organism>
<evidence type="ECO:0000259" key="1">
    <source>
        <dbReference type="PROSITE" id="PS51462"/>
    </source>
</evidence>